<feature type="compositionally biased region" description="Polar residues" evidence="1">
    <location>
        <begin position="1504"/>
        <end position="1531"/>
    </location>
</feature>
<protein>
    <submittedName>
        <fullName evidence="3">Nuclear pore complex protein NUP214 isoform X1</fullName>
    </submittedName>
</protein>
<evidence type="ECO:0000256" key="1">
    <source>
        <dbReference type="SAM" id="MobiDB-lite"/>
    </source>
</evidence>
<dbReference type="EMBL" id="JAQIZT010000003">
    <property type="protein sequence ID" value="KAJ7005345.1"/>
    <property type="molecule type" value="Genomic_DNA"/>
</dbReference>
<feature type="region of interest" description="Disordered" evidence="1">
    <location>
        <begin position="1357"/>
        <end position="1486"/>
    </location>
</feature>
<feature type="region of interest" description="Disordered" evidence="1">
    <location>
        <begin position="1"/>
        <end position="24"/>
    </location>
</feature>
<feature type="compositionally biased region" description="Polar residues" evidence="1">
    <location>
        <begin position="1383"/>
        <end position="1397"/>
    </location>
</feature>
<dbReference type="GO" id="GO:0017056">
    <property type="term" value="F:structural constituent of nuclear pore"/>
    <property type="evidence" value="ECO:0007669"/>
    <property type="project" value="InterPro"/>
</dbReference>
<feature type="region of interest" description="Disordered" evidence="1">
    <location>
        <begin position="1260"/>
        <end position="1281"/>
    </location>
</feature>
<feature type="region of interest" description="Disordered" evidence="1">
    <location>
        <begin position="599"/>
        <end position="618"/>
    </location>
</feature>
<feature type="region of interest" description="Disordered" evidence="1">
    <location>
        <begin position="1992"/>
        <end position="2048"/>
    </location>
</feature>
<feature type="compositionally biased region" description="Low complexity" evidence="1">
    <location>
        <begin position="1331"/>
        <end position="1342"/>
    </location>
</feature>
<feature type="transmembrane region" description="Helical" evidence="2">
    <location>
        <begin position="1963"/>
        <end position="1983"/>
    </location>
</feature>
<keyword evidence="2" id="KW-1133">Transmembrane helix</keyword>
<dbReference type="PANTHER" id="PTHR34418:SF3">
    <property type="entry name" value="NUCLEAR PORE COMPLEX PROTEIN NUP214"/>
    <property type="match status" value="1"/>
</dbReference>
<evidence type="ECO:0000313" key="4">
    <source>
        <dbReference type="Proteomes" id="UP001164929"/>
    </source>
</evidence>
<keyword evidence="2" id="KW-0472">Membrane</keyword>
<evidence type="ECO:0000313" key="3">
    <source>
        <dbReference type="EMBL" id="KAJ7005345.1"/>
    </source>
</evidence>
<feature type="region of interest" description="Disordered" evidence="1">
    <location>
        <begin position="1182"/>
        <end position="1204"/>
    </location>
</feature>
<feature type="transmembrane region" description="Helical" evidence="2">
    <location>
        <begin position="1930"/>
        <end position="1951"/>
    </location>
</feature>
<feature type="region of interest" description="Disordered" evidence="1">
    <location>
        <begin position="1884"/>
        <end position="1903"/>
    </location>
</feature>
<dbReference type="SUPFAM" id="SSF117289">
    <property type="entry name" value="Nucleoporin domain"/>
    <property type="match status" value="1"/>
</dbReference>
<dbReference type="InterPro" id="IPR044694">
    <property type="entry name" value="NUP214"/>
</dbReference>
<sequence length="2133" mass="226334">MGLGKEGETKTEFEEEKEGDHVESSDYYFDKIGKPIPILSDQTVSPFPLQNPPLPSRPLALSQHHRLIFVAHPSGFLVARTKDVMDAAMDIKEKGSSSSSSIQRVSLVDVPIGKVHILTLSTDSSTLAVSVAAHIHFFHVHSLLDMVQKPSFSCSLSEPSSSTVKDIQWRRRPDNSYLVLSNQGKLYHGALAAGTHTLKHITDNVDAVEWSLKGKYIAVARGSRISILSSNFKERFSISLPFRSWIADGDDNCTVKVDSIRWVRHDSIIVGCFQQTADGKEENYLLQVISRKDGKIYDSSSKPVVLSFYDLFSGLVDDIVPYGSGPYLSLDYLEQCGLAITANKKNTDQHIVLLGWSVEDGMSETAVIDIERDTWLPRIELQENGDDNLIMGLCVDKVSLYGKVKVEVGVEEQKELSPYCVLMCVTLEGKLVMFQVASATGANIQPEVDSSLEDKKEDIALEHEGCDQSNLSSSGLHEETLEDITLGLQPQHVSNKELQLNKDGGIPTQKELVPADKDEIPEKLDIKSLSAQQSVKLGQSSLKASFPEIPNYLGSDSSKTETQRLAGFASRSALSGKVLTDAPSISSRKDLANTADLFKAPPREVGSNALPGVPSQSWSSGKVTLSASTLIQGNRPDYNNVQVGAANVPSDLGSKSFCMKDTTGQLTSVNASVRPALEGEQRGSIVSGTIESLPAFRNSQLSSHENFASARSPNHRLKYSKDNYKTSSLRSSEPNLSKQFGNIKELAKELDTLLECIEEKGGFRDACTVFLRGSVEALEEGMGTLSENCRMLKSVMDEQLGEIHHLLDKTVQVLARKIYVDGIVKQASDSQYLELWNHQKLSSELELKRRCILKLNQELTNQLIQLERHFNALELQSFGGNAGFHTDRRTLQIRNMPSRQLQSLHSLQNTMSSQLAAAEQLSECLSKQMSMLSLESPVRQKNVKKELFETIGIPYDASFSSPDATKVGDTTSLKKLLLSSGSAATKGKSRRHQSSAMKSSDSETSRRRRDSLDQSWASFEPTKTTVKRVLLQENQKKNVNKSFLLKDREIFSSGLGDISTVHQEDQTSRSFLHPLENKGLHYGSPKQTFEKKATVPFKWATDPPMSSQPLGLRSPILQNNNVAMVSVSSSLVSLPGGETSSREAYNMTADKSKCKFSQIEKPDSVSTNETRRIQQTETNINKNSADSTVPPMQTPLFPKKPNEIPVSTTSSVLAKSAMQSVKPGPADTKSSFFKSPNNNYEPALSLLGASSVAPTQPGKVPEINFATSKSQPSEKVSSSPSAFISHSVSSSLISNISPNISSSIATPTLSAAMPPSTSLTSSKVTTGSNQTVTSTSLSSVSVSPVLSSGSLSFQAPRTVLPSHAPPPTSEVSPELQPPLGKTLPSSNPSPSCLTSESLETDIQPLIGKPARNATPTPSVSESLKTEPQPHAGKIPPSDTPVTPSESDSPKTEVPHPPGEASSKSDVDVPTTAPQPNPSTFGLKLEPSASSVLTTGLSTGFAPVNQPSLNHSGSTASKVALNSQPQQPSSHNVPFGAPILTSNSVSGKNESLDVAVTEEVEMEEEAPEASCTNELNLGNLGGFGIGSTPIPTAPRANPFGSPFGSTGSNVASSSLTMTVPSGELFRPASFNFQSPHPSQKPPPTNMGAFSGGFGTGTVAQAPAQSQFGQPAHIGSGQQALGSVLGTFGQSRQFGTGLPGSGFASTSGFGGGLATSSSTGGFASAATAGGFAGVASTGGGFAALASSGAGFGGVAAGGGFGSVASGGGFGGVASGGSGIAGVASGGGGFAAAASSAGGFAAAPPSGSGFGASVDLGLLAANKALEDSQVFLVMQEAANKELVVSLLSVDKTDHRLDLWGEGGGNIGKANTRSLDYNNHDIVTKFEKSRRKGENKQNPGVGSFQPRYHYQTGMPSSEIFVIRLSILISSKIDFTPGFAMTTLSNINLAVFLIYLQIGCSLIGSLGALYNGVLLINLAISLFALVAIESNISESLKTEPQPHAGKIPPSDTPVTPSESDSPKTEVPHPPGEASSKSDVDVPTTAPQPNPSTFGLKLEPSASSVLTTGLSTGFAPVVDLGLLAANKALEDSQVFLVMQEAANKELVVSLLSVDKTDHRLDLWPFKLWAGGGGFVCWNT</sequence>
<feature type="region of interest" description="Disordered" evidence="1">
    <location>
        <begin position="981"/>
        <end position="1016"/>
    </location>
</feature>
<dbReference type="PANTHER" id="PTHR34418">
    <property type="entry name" value="NUCLEAR PORE COMPLEX PROTEIN NUP214 ISOFORM X1"/>
    <property type="match status" value="1"/>
</dbReference>
<keyword evidence="2" id="KW-0812">Transmembrane</keyword>
<feature type="compositionally biased region" description="Polar residues" evidence="1">
    <location>
        <begin position="1413"/>
        <end position="1422"/>
    </location>
</feature>
<feature type="region of interest" description="Disordered" evidence="1">
    <location>
        <begin position="1310"/>
        <end position="1342"/>
    </location>
</feature>
<evidence type="ECO:0000256" key="2">
    <source>
        <dbReference type="SAM" id="Phobius"/>
    </source>
</evidence>
<dbReference type="Proteomes" id="UP001164929">
    <property type="component" value="Chromosome 3"/>
</dbReference>
<feature type="region of interest" description="Disordered" evidence="1">
    <location>
        <begin position="1502"/>
        <end position="1531"/>
    </location>
</feature>
<gene>
    <name evidence="3" type="ORF">NC653_009983</name>
</gene>
<feature type="compositionally biased region" description="Polar residues" evidence="1">
    <location>
        <begin position="1315"/>
        <end position="1330"/>
    </location>
</feature>
<dbReference type="GO" id="GO:0006405">
    <property type="term" value="P:RNA export from nucleus"/>
    <property type="evidence" value="ECO:0007669"/>
    <property type="project" value="InterPro"/>
</dbReference>
<feature type="compositionally biased region" description="Low complexity" evidence="1">
    <location>
        <begin position="1268"/>
        <end position="1281"/>
    </location>
</feature>
<accession>A0AAD6WAD2</accession>
<proteinExistence type="predicted"/>
<organism evidence="3 4">
    <name type="scientific">Populus alba x Populus x berolinensis</name>
    <dbReference type="NCBI Taxonomy" id="444605"/>
    <lineage>
        <taxon>Eukaryota</taxon>
        <taxon>Viridiplantae</taxon>
        <taxon>Streptophyta</taxon>
        <taxon>Embryophyta</taxon>
        <taxon>Tracheophyta</taxon>
        <taxon>Spermatophyta</taxon>
        <taxon>Magnoliopsida</taxon>
        <taxon>eudicotyledons</taxon>
        <taxon>Gunneridae</taxon>
        <taxon>Pentapetalae</taxon>
        <taxon>rosids</taxon>
        <taxon>fabids</taxon>
        <taxon>Malpighiales</taxon>
        <taxon>Salicaceae</taxon>
        <taxon>Saliceae</taxon>
        <taxon>Populus</taxon>
    </lineage>
</organism>
<feature type="compositionally biased region" description="Polar residues" evidence="1">
    <location>
        <begin position="1182"/>
        <end position="1191"/>
    </location>
</feature>
<keyword evidence="4" id="KW-1185">Reference proteome</keyword>
<reference evidence="3" key="1">
    <citation type="journal article" date="2023" name="Mol. Ecol. Resour.">
        <title>Chromosome-level genome assembly of a triploid poplar Populus alba 'Berolinensis'.</title>
        <authorList>
            <person name="Chen S."/>
            <person name="Yu Y."/>
            <person name="Wang X."/>
            <person name="Wang S."/>
            <person name="Zhang T."/>
            <person name="Zhou Y."/>
            <person name="He R."/>
            <person name="Meng N."/>
            <person name="Wang Y."/>
            <person name="Liu W."/>
            <person name="Liu Z."/>
            <person name="Liu J."/>
            <person name="Guo Q."/>
            <person name="Huang H."/>
            <person name="Sederoff R.R."/>
            <person name="Wang G."/>
            <person name="Qu G."/>
            <person name="Chen S."/>
        </authorList>
    </citation>
    <scope>NUCLEOTIDE SEQUENCE</scope>
    <source>
        <strain evidence="3">SC-2020</strain>
    </source>
</reference>
<comment type="caution">
    <text evidence="3">The sequence shown here is derived from an EMBL/GenBank/DDBJ whole genome shotgun (WGS) entry which is preliminary data.</text>
</comment>
<name>A0AAD6WAD2_9ROSI</name>